<dbReference type="EnsemblPlants" id="Kaladp0079s0022.1.v1.1">
    <property type="protein sequence ID" value="Kaladp0079s0022.1.v1.1"/>
    <property type="gene ID" value="Kaladp0079s0022.v1.1"/>
</dbReference>
<dbReference type="SUPFAM" id="SSF46689">
    <property type="entry name" value="Homeodomain-like"/>
    <property type="match status" value="1"/>
</dbReference>
<evidence type="ECO:0000259" key="4">
    <source>
        <dbReference type="PROSITE" id="PS50090"/>
    </source>
</evidence>
<dbReference type="InterPro" id="IPR001005">
    <property type="entry name" value="SANT/Myb"/>
</dbReference>
<dbReference type="Proteomes" id="UP000594263">
    <property type="component" value="Unplaced"/>
</dbReference>
<proteinExistence type="predicted"/>
<dbReference type="InterPro" id="IPR017930">
    <property type="entry name" value="Myb_dom"/>
</dbReference>
<evidence type="ECO:0000313" key="6">
    <source>
        <dbReference type="EnsemblPlants" id="Kaladp0079s0022.1.v1.1"/>
    </source>
</evidence>
<feature type="region of interest" description="Disordered" evidence="3">
    <location>
        <begin position="94"/>
        <end position="117"/>
    </location>
</feature>
<protein>
    <submittedName>
        <fullName evidence="6">Uncharacterized protein</fullName>
    </submittedName>
</protein>
<comment type="subcellular location">
    <subcellularLocation>
        <location evidence="1">Nucleus</location>
    </subcellularLocation>
</comment>
<feature type="domain" description="Myb-like" evidence="4">
    <location>
        <begin position="45"/>
        <end position="88"/>
    </location>
</feature>
<dbReference type="PROSITE" id="PS51294">
    <property type="entry name" value="HTH_MYB"/>
    <property type="match status" value="2"/>
</dbReference>
<sequence>MNHVNRYGPRDWSSIRSKGLLRRTGKSCRLRWVNKLRPNLKNGCKFSLEEERVVIELQEEFGNKWARIATYLPGRTDNDVKNFWSSRKKRLARMLQPKHTAPSSSPPAKPRKQSNTGDTLQYVPLNWELIKHVVVVAVVDKFANEASSSTPVDEQPWYVDQMSDMLPPPPPGLMLINYNPSLLPLEMMMAPDQKTMSVDCPAAEFPIQVPFAPQVMPVPLSPESQELVALLENGCLGTEGVEAELRFLDDVPPHNCDVGGDNTLPPPDSFFDDFPADMFDHIESLPSPSNW</sequence>
<keyword evidence="7" id="KW-1185">Reference proteome</keyword>
<keyword evidence="2" id="KW-0539">Nucleus</keyword>
<dbReference type="SMART" id="SM00717">
    <property type="entry name" value="SANT"/>
    <property type="match status" value="2"/>
</dbReference>
<dbReference type="Gramene" id="Kaladp0079s0022.1.v1.1">
    <property type="protein sequence ID" value="Kaladp0079s0022.1.v1.1"/>
    <property type="gene ID" value="Kaladp0079s0022.v1.1"/>
</dbReference>
<evidence type="ECO:0000259" key="5">
    <source>
        <dbReference type="PROSITE" id="PS51294"/>
    </source>
</evidence>
<organism evidence="6 7">
    <name type="scientific">Kalanchoe fedtschenkoi</name>
    <name type="common">Lavender scallops</name>
    <name type="synonym">South American air plant</name>
    <dbReference type="NCBI Taxonomy" id="63787"/>
    <lineage>
        <taxon>Eukaryota</taxon>
        <taxon>Viridiplantae</taxon>
        <taxon>Streptophyta</taxon>
        <taxon>Embryophyta</taxon>
        <taxon>Tracheophyta</taxon>
        <taxon>Spermatophyta</taxon>
        <taxon>Magnoliopsida</taxon>
        <taxon>eudicotyledons</taxon>
        <taxon>Gunneridae</taxon>
        <taxon>Pentapetalae</taxon>
        <taxon>Saxifragales</taxon>
        <taxon>Crassulaceae</taxon>
        <taxon>Kalanchoe</taxon>
    </lineage>
</organism>
<dbReference type="CDD" id="cd00167">
    <property type="entry name" value="SANT"/>
    <property type="match status" value="2"/>
</dbReference>
<dbReference type="Pfam" id="PF00249">
    <property type="entry name" value="Myb_DNA-binding"/>
    <property type="match status" value="2"/>
</dbReference>
<dbReference type="GO" id="GO:0005634">
    <property type="term" value="C:nucleus"/>
    <property type="evidence" value="ECO:0007669"/>
    <property type="project" value="UniProtKB-SubCell"/>
</dbReference>
<dbReference type="PROSITE" id="PS50090">
    <property type="entry name" value="MYB_LIKE"/>
    <property type="match status" value="2"/>
</dbReference>
<evidence type="ECO:0000256" key="2">
    <source>
        <dbReference type="ARBA" id="ARBA00023242"/>
    </source>
</evidence>
<dbReference type="InterPro" id="IPR053106">
    <property type="entry name" value="Plant_Male-Germline_Reg_TFs"/>
</dbReference>
<feature type="domain" description="Myb-like" evidence="4">
    <location>
        <begin position="1"/>
        <end position="36"/>
    </location>
</feature>
<reference evidence="6" key="1">
    <citation type="submission" date="2021-01" db="UniProtKB">
        <authorList>
            <consortium name="EnsemblPlants"/>
        </authorList>
    </citation>
    <scope>IDENTIFICATION</scope>
</reference>
<name>A0A7N0URQ9_KALFE</name>
<dbReference type="FunFam" id="1.10.10.60:FF:000351">
    <property type="entry name" value="Transcription factor GAMYB"/>
    <property type="match status" value="1"/>
</dbReference>
<dbReference type="InterPro" id="IPR009057">
    <property type="entry name" value="Homeodomain-like_sf"/>
</dbReference>
<feature type="domain" description="HTH myb-type" evidence="5">
    <location>
        <begin position="1"/>
        <end position="32"/>
    </location>
</feature>
<evidence type="ECO:0000256" key="3">
    <source>
        <dbReference type="SAM" id="MobiDB-lite"/>
    </source>
</evidence>
<evidence type="ECO:0000256" key="1">
    <source>
        <dbReference type="ARBA" id="ARBA00004123"/>
    </source>
</evidence>
<accession>A0A7N0URQ9</accession>
<dbReference type="PANTHER" id="PTHR47996:SF3">
    <property type="entry name" value="TRANSCRIPTION FACTOR DUO1"/>
    <property type="match status" value="1"/>
</dbReference>
<evidence type="ECO:0000313" key="7">
    <source>
        <dbReference type="Proteomes" id="UP000594263"/>
    </source>
</evidence>
<dbReference type="Gene3D" id="1.10.10.60">
    <property type="entry name" value="Homeodomain-like"/>
    <property type="match status" value="2"/>
</dbReference>
<dbReference type="AlphaFoldDB" id="A0A7N0URQ9"/>
<dbReference type="PANTHER" id="PTHR47996">
    <property type="entry name" value="TRANSCRIPTION FACTOR DUO1"/>
    <property type="match status" value="1"/>
</dbReference>
<feature type="domain" description="HTH myb-type" evidence="5">
    <location>
        <begin position="37"/>
        <end position="92"/>
    </location>
</feature>